<accession>A0ABT9ZST9</accession>
<name>A0ABT9ZST9_9BACI</name>
<gene>
    <name evidence="1" type="ORF">J2S74_001673</name>
</gene>
<dbReference type="EMBL" id="JAUSUG010000005">
    <property type="protein sequence ID" value="MDQ0254298.1"/>
    <property type="molecule type" value="Genomic_DNA"/>
</dbReference>
<evidence type="ECO:0000313" key="1">
    <source>
        <dbReference type="EMBL" id="MDQ0254298.1"/>
    </source>
</evidence>
<protein>
    <submittedName>
        <fullName evidence="1">Uncharacterized protein</fullName>
    </submittedName>
</protein>
<reference evidence="1 2" key="1">
    <citation type="submission" date="2023-07" db="EMBL/GenBank/DDBJ databases">
        <title>Genomic Encyclopedia of Type Strains, Phase IV (KMG-IV): sequencing the most valuable type-strain genomes for metagenomic binning, comparative biology and taxonomic classification.</title>
        <authorList>
            <person name="Goeker M."/>
        </authorList>
    </citation>
    <scope>NUCLEOTIDE SEQUENCE [LARGE SCALE GENOMIC DNA]</scope>
    <source>
        <strain evidence="1 2">DSM 9768</strain>
    </source>
</reference>
<sequence length="31" mass="3512">MNITNKAKEFLQEVMAEHGVEQVRVFFAGMG</sequence>
<comment type="caution">
    <text evidence="1">The sequence shown here is derived from an EMBL/GenBank/DDBJ whole genome shotgun (WGS) entry which is preliminary data.</text>
</comment>
<organism evidence="1 2">
    <name type="scientific">Evansella vedderi</name>
    <dbReference type="NCBI Taxonomy" id="38282"/>
    <lineage>
        <taxon>Bacteria</taxon>
        <taxon>Bacillati</taxon>
        <taxon>Bacillota</taxon>
        <taxon>Bacilli</taxon>
        <taxon>Bacillales</taxon>
        <taxon>Bacillaceae</taxon>
        <taxon>Evansella</taxon>
    </lineage>
</organism>
<evidence type="ECO:0000313" key="2">
    <source>
        <dbReference type="Proteomes" id="UP001230005"/>
    </source>
</evidence>
<proteinExistence type="predicted"/>
<dbReference type="Proteomes" id="UP001230005">
    <property type="component" value="Unassembled WGS sequence"/>
</dbReference>
<keyword evidence="2" id="KW-1185">Reference proteome</keyword>